<dbReference type="Proteomes" id="UP000824469">
    <property type="component" value="Unassembled WGS sequence"/>
</dbReference>
<reference evidence="1 2" key="1">
    <citation type="journal article" date="2021" name="Nat. Plants">
        <title>The Taxus genome provides insights into paclitaxel biosynthesis.</title>
        <authorList>
            <person name="Xiong X."/>
            <person name="Gou J."/>
            <person name="Liao Q."/>
            <person name="Li Y."/>
            <person name="Zhou Q."/>
            <person name="Bi G."/>
            <person name="Li C."/>
            <person name="Du R."/>
            <person name="Wang X."/>
            <person name="Sun T."/>
            <person name="Guo L."/>
            <person name="Liang H."/>
            <person name="Lu P."/>
            <person name="Wu Y."/>
            <person name="Zhang Z."/>
            <person name="Ro D.K."/>
            <person name="Shang Y."/>
            <person name="Huang S."/>
            <person name="Yan J."/>
        </authorList>
    </citation>
    <scope>NUCLEOTIDE SEQUENCE [LARGE SCALE GENOMIC DNA]</scope>
    <source>
        <strain evidence="1">Ta-2019</strain>
    </source>
</reference>
<evidence type="ECO:0000313" key="1">
    <source>
        <dbReference type="EMBL" id="KAH9314608.1"/>
    </source>
</evidence>
<comment type="caution">
    <text evidence="1">The sequence shown here is derived from an EMBL/GenBank/DDBJ whole genome shotgun (WGS) entry which is preliminary data.</text>
</comment>
<dbReference type="AlphaFoldDB" id="A0AA38G3G8"/>
<dbReference type="EMBL" id="JAHRHJ020000005">
    <property type="protein sequence ID" value="KAH9314608.1"/>
    <property type="molecule type" value="Genomic_DNA"/>
</dbReference>
<sequence>MNTITFCANSGIIWVKGVYRSWRSVVKSPRVYEKRKTNGTSERCIVMLQALPQEKGNSWKEQKTLPVYGKTVHDPVQGGWNRIPSIPKLANSVPLLSQCMSVKEKLMLI</sequence>
<proteinExistence type="predicted"/>
<keyword evidence="2" id="KW-1185">Reference proteome</keyword>
<dbReference type="GO" id="GO:2000762">
    <property type="term" value="P:regulation of phenylpropanoid metabolic process"/>
    <property type="evidence" value="ECO:0007669"/>
    <property type="project" value="InterPro"/>
</dbReference>
<evidence type="ECO:0000313" key="2">
    <source>
        <dbReference type="Proteomes" id="UP000824469"/>
    </source>
</evidence>
<protein>
    <submittedName>
        <fullName evidence="1">Uncharacterized protein</fullName>
    </submittedName>
</protein>
<dbReference type="InterPro" id="IPR044595">
    <property type="entry name" value="KMD1-4"/>
</dbReference>
<feature type="non-terminal residue" evidence="1">
    <location>
        <position position="109"/>
    </location>
</feature>
<gene>
    <name evidence="1" type="ORF">KI387_023235</name>
</gene>
<dbReference type="PANTHER" id="PTHR46407">
    <property type="entry name" value="OS02G0208700 PROTEIN"/>
    <property type="match status" value="1"/>
</dbReference>
<name>A0AA38G3G8_TAXCH</name>
<dbReference type="OMA" id="NTITFCA"/>
<accession>A0AA38G3G8</accession>
<organism evidence="1 2">
    <name type="scientific">Taxus chinensis</name>
    <name type="common">Chinese yew</name>
    <name type="synonym">Taxus wallichiana var. chinensis</name>
    <dbReference type="NCBI Taxonomy" id="29808"/>
    <lineage>
        <taxon>Eukaryota</taxon>
        <taxon>Viridiplantae</taxon>
        <taxon>Streptophyta</taxon>
        <taxon>Embryophyta</taxon>
        <taxon>Tracheophyta</taxon>
        <taxon>Spermatophyta</taxon>
        <taxon>Pinopsida</taxon>
        <taxon>Pinidae</taxon>
        <taxon>Conifers II</taxon>
        <taxon>Cupressales</taxon>
        <taxon>Taxaceae</taxon>
        <taxon>Taxus</taxon>
    </lineage>
</organism>
<dbReference type="PANTHER" id="PTHR46407:SF3">
    <property type="entry name" value="OS02G0208700 PROTEIN"/>
    <property type="match status" value="1"/>
</dbReference>
<dbReference type="GO" id="GO:0080037">
    <property type="term" value="P:negative regulation of cytokinin-activated signaling pathway"/>
    <property type="evidence" value="ECO:0007669"/>
    <property type="project" value="InterPro"/>
</dbReference>